<dbReference type="SUPFAM" id="SSF82866">
    <property type="entry name" value="Multidrug efflux transporter AcrB transmembrane domain"/>
    <property type="match status" value="2"/>
</dbReference>
<dbReference type="EMBL" id="CP136920">
    <property type="protein sequence ID" value="WOO41832.1"/>
    <property type="molecule type" value="Genomic_DNA"/>
</dbReference>
<dbReference type="Gene3D" id="3.30.70.1430">
    <property type="entry name" value="Multidrug efflux transporter AcrB pore domain"/>
    <property type="match status" value="2"/>
</dbReference>
<keyword evidence="1" id="KW-0812">Transmembrane</keyword>
<feature type="transmembrane region" description="Helical" evidence="1">
    <location>
        <begin position="975"/>
        <end position="995"/>
    </location>
</feature>
<name>A0AAQ3LAS5_9BACT</name>
<feature type="transmembrane region" description="Helical" evidence="1">
    <location>
        <begin position="1007"/>
        <end position="1033"/>
    </location>
</feature>
<dbReference type="GO" id="GO:0005886">
    <property type="term" value="C:plasma membrane"/>
    <property type="evidence" value="ECO:0007669"/>
    <property type="project" value="TreeGrafter"/>
</dbReference>
<dbReference type="PRINTS" id="PR00702">
    <property type="entry name" value="ACRIFLAVINRP"/>
</dbReference>
<gene>
    <name evidence="2" type="ORF">RZN69_01940</name>
</gene>
<feature type="transmembrane region" description="Helical" evidence="1">
    <location>
        <begin position="903"/>
        <end position="924"/>
    </location>
</feature>
<keyword evidence="1" id="KW-0472">Membrane</keyword>
<evidence type="ECO:0000313" key="3">
    <source>
        <dbReference type="Proteomes" id="UP001304300"/>
    </source>
</evidence>
<feature type="transmembrane region" description="Helical" evidence="1">
    <location>
        <begin position="382"/>
        <end position="404"/>
    </location>
</feature>
<feature type="transmembrane region" description="Helical" evidence="1">
    <location>
        <begin position="6"/>
        <end position="27"/>
    </location>
</feature>
<dbReference type="GO" id="GO:0042910">
    <property type="term" value="F:xenobiotic transmembrane transporter activity"/>
    <property type="evidence" value="ECO:0007669"/>
    <property type="project" value="TreeGrafter"/>
</dbReference>
<dbReference type="Gene3D" id="3.30.70.1440">
    <property type="entry name" value="Multidrug efflux transporter AcrB pore domain"/>
    <property type="match status" value="1"/>
</dbReference>
<keyword evidence="1" id="KW-1133">Transmembrane helix</keyword>
<dbReference type="Gene3D" id="3.30.2090.10">
    <property type="entry name" value="Multidrug efflux transporter AcrB TolC docking domain, DN and DC subdomains"/>
    <property type="match status" value="2"/>
</dbReference>
<feature type="transmembrane region" description="Helical" evidence="1">
    <location>
        <begin position="878"/>
        <end position="897"/>
    </location>
</feature>
<dbReference type="SUPFAM" id="SSF82714">
    <property type="entry name" value="Multidrug efflux transporter AcrB TolC docking domain, DN and DC subdomains"/>
    <property type="match status" value="2"/>
</dbReference>
<dbReference type="AlphaFoldDB" id="A0AAQ3LAS5"/>
<organism evidence="2 3">
    <name type="scientific">Rubellicoccus peritrichatus</name>
    <dbReference type="NCBI Taxonomy" id="3080537"/>
    <lineage>
        <taxon>Bacteria</taxon>
        <taxon>Pseudomonadati</taxon>
        <taxon>Verrucomicrobiota</taxon>
        <taxon>Opitutia</taxon>
        <taxon>Puniceicoccales</taxon>
        <taxon>Cerasicoccaceae</taxon>
        <taxon>Rubellicoccus</taxon>
    </lineage>
</organism>
<dbReference type="SUPFAM" id="SSF82693">
    <property type="entry name" value="Multidrug efflux transporter AcrB pore domain, PN1, PN2, PC1 and PC2 subdomains"/>
    <property type="match status" value="3"/>
</dbReference>
<dbReference type="Gene3D" id="3.30.70.1320">
    <property type="entry name" value="Multidrug efflux transporter AcrB pore domain like"/>
    <property type="match status" value="1"/>
</dbReference>
<feature type="transmembrane region" description="Helical" evidence="1">
    <location>
        <begin position="526"/>
        <end position="548"/>
    </location>
</feature>
<dbReference type="PANTHER" id="PTHR32063">
    <property type="match status" value="1"/>
</dbReference>
<reference evidence="2 3" key="1">
    <citation type="submission" date="2023-10" db="EMBL/GenBank/DDBJ databases">
        <title>Rubellicoccus peritrichatus gen. nov., sp. nov., isolated from an algae of coral reef tank.</title>
        <authorList>
            <person name="Luo J."/>
        </authorList>
    </citation>
    <scope>NUCLEOTIDE SEQUENCE [LARGE SCALE GENOMIC DNA]</scope>
    <source>
        <strain evidence="2 3">CR14</strain>
    </source>
</reference>
<dbReference type="RefSeq" id="WP_317834316.1">
    <property type="nucleotide sequence ID" value="NZ_CP136920.1"/>
</dbReference>
<dbReference type="InterPro" id="IPR027463">
    <property type="entry name" value="AcrB_DN_DC_subdom"/>
</dbReference>
<feature type="transmembrane region" description="Helical" evidence="1">
    <location>
        <begin position="452"/>
        <end position="469"/>
    </location>
</feature>
<keyword evidence="3" id="KW-1185">Reference proteome</keyword>
<sequence length="1046" mass="114840">MINWFARNGVAANLLALVLIVGGFFAFTRVKIELFPQFSLDTITVTVPFRGAAPEEVEENINMRIEERIQDLEGIKELRSTAIEGSGTVSAEVEKGYDARKLLDDIKSRVDAIDTFPEEAEQPVIEEILIKREVLAISLFGDTDEDTLKRIAEEVRDDLLAFPNITQVEIIGVRDYEISVEVSEDALRRYGLTFDDVVMAIRNSSIDLPGGSIKSQGGEILLRTKGQAYRSKEFEAIVLLTEQDGTRVTVGDVATVVDGFTDNPLRLTTNGQPGVDLEISEVGSQNPLDISDTVKAYVAEKKLQLPDGISMTIWRDSSFYLLGRLNMLIDNAIIGLILVLVVLTLFLRPSLAFWVTLGIPISFLGTFLIMPWVGLSVNLISLFGFILVLGIVVDDAIVVGESVFTEFQKNGPSVESSIRGTHVVAVPVTFAVLTTAVAFTPLLMLPGFQGKFLVAIPLVVIPTLLFSLVESKLILPYHLSLCHVGDHKRDKINAFQRFQRKISDGLEWHVEHHFRPLLRLCLNNRYLTLSAFVSVLMFVISLIAGGFIKFMPFPPVPSDYIGVMLTYPDGTPETVTSRGMDQVVEALNEVIAEVEAAGRANPVEDVQTVLGVHAFGGGPGGTLGTSNQSHLGQVVLELRKSEDRENANDGAVELAKRWRELVGDIPGIKELEFNAEAAGGQGEPIDIQITGHSLEQLRIVANEIKDKLRGFDGVFDIRDNLADGQKEIKLEIKESAEALGLTQADLGRQVRQAFYGEEAQRIQRGRDDIRVMVRYPRDERESIGNLEAMRIRTPDGREVPFSAVAEANVGLGYAAINRENRQRIVNVYADADKDKIDLQAVKADLENNIIPDVLAEFPGVRAEFGGESKEVRESMISLGKSVTLVAFVMYALLAIPFKSYLQPFIVMAVIPFGLVGAVLGHVLLGHPISMLSLFGIIALSGVVVNDSLVLVDFINRKRSEGMQLLEAVWDSGANRFRPILLTSLTTFIGLSPILLETSLQAQFLIPMAISLSFGVLFATFITLILVPTIYLVLEDIKGLFVGGSNA</sequence>
<dbReference type="Pfam" id="PF00873">
    <property type="entry name" value="ACR_tran"/>
    <property type="match status" value="1"/>
</dbReference>
<dbReference type="Proteomes" id="UP001304300">
    <property type="component" value="Chromosome"/>
</dbReference>
<feature type="transmembrane region" description="Helical" evidence="1">
    <location>
        <begin position="424"/>
        <end position="445"/>
    </location>
</feature>
<proteinExistence type="predicted"/>
<dbReference type="PANTHER" id="PTHR32063:SF33">
    <property type="entry name" value="RND SUPERFAMILY EFFLUX PUMP PERMEASE COMPONENT"/>
    <property type="match status" value="1"/>
</dbReference>
<feature type="transmembrane region" description="Helical" evidence="1">
    <location>
        <begin position="353"/>
        <end position="375"/>
    </location>
</feature>
<evidence type="ECO:0000313" key="2">
    <source>
        <dbReference type="EMBL" id="WOO41832.1"/>
    </source>
</evidence>
<feature type="transmembrane region" description="Helical" evidence="1">
    <location>
        <begin position="931"/>
        <end position="955"/>
    </location>
</feature>
<protein>
    <submittedName>
        <fullName evidence="2">Efflux RND transporter permease subunit</fullName>
    </submittedName>
</protein>
<dbReference type="KEGG" id="puo:RZN69_01940"/>
<dbReference type="InterPro" id="IPR001036">
    <property type="entry name" value="Acrflvin-R"/>
</dbReference>
<accession>A0AAQ3LAS5</accession>
<evidence type="ECO:0000256" key="1">
    <source>
        <dbReference type="SAM" id="Phobius"/>
    </source>
</evidence>
<feature type="transmembrane region" description="Helical" evidence="1">
    <location>
        <begin position="328"/>
        <end position="347"/>
    </location>
</feature>
<dbReference type="Gene3D" id="1.20.1640.10">
    <property type="entry name" value="Multidrug efflux transporter AcrB transmembrane domain"/>
    <property type="match status" value="2"/>
</dbReference>